<keyword evidence="3" id="KW-1185">Reference proteome</keyword>
<gene>
    <name evidence="2" type="ordered locus">AM1_0401</name>
</gene>
<dbReference type="SUPFAM" id="SSF56645">
    <property type="entry name" value="Acyl-CoA dehydrogenase NM domain-like"/>
    <property type="match status" value="1"/>
</dbReference>
<dbReference type="eggNOG" id="COG1960">
    <property type="taxonomic scope" value="Bacteria"/>
</dbReference>
<dbReference type="RefSeq" id="WP_012161068.1">
    <property type="nucleotide sequence ID" value="NC_009925.1"/>
</dbReference>
<name>B0CAW8_ACAM1</name>
<dbReference type="InterPro" id="IPR036250">
    <property type="entry name" value="AcylCo_DH-like_C"/>
</dbReference>
<evidence type="ECO:0000313" key="2">
    <source>
        <dbReference type="EMBL" id="ABW25458.1"/>
    </source>
</evidence>
<reference evidence="2 3" key="1">
    <citation type="journal article" date="2008" name="Proc. Natl. Acad. Sci. U.S.A.">
        <title>Niche adaptation and genome expansion in the chlorophyll d-producing cyanobacterium Acaryochloris marina.</title>
        <authorList>
            <person name="Swingley W.D."/>
            <person name="Chen M."/>
            <person name="Cheung P.C."/>
            <person name="Conrad A.L."/>
            <person name="Dejesa L.C."/>
            <person name="Hao J."/>
            <person name="Honchak B.M."/>
            <person name="Karbach L.E."/>
            <person name="Kurdoglu A."/>
            <person name="Lahiri S."/>
            <person name="Mastrian S.D."/>
            <person name="Miyashita H."/>
            <person name="Page L."/>
            <person name="Ramakrishna P."/>
            <person name="Satoh S."/>
            <person name="Sattley W.M."/>
            <person name="Shimada Y."/>
            <person name="Taylor H.L."/>
            <person name="Tomo T."/>
            <person name="Tsuchiya T."/>
            <person name="Wang Z.T."/>
            <person name="Raymond J."/>
            <person name="Mimuro M."/>
            <person name="Blankenship R.E."/>
            <person name="Touchman J.W."/>
        </authorList>
    </citation>
    <scope>NUCLEOTIDE SEQUENCE [LARGE SCALE GENOMIC DNA]</scope>
    <source>
        <strain evidence="3">MBIC 11017</strain>
    </source>
</reference>
<dbReference type="GO" id="GO:0003995">
    <property type="term" value="F:acyl-CoA dehydrogenase activity"/>
    <property type="evidence" value="ECO:0007669"/>
    <property type="project" value="TreeGrafter"/>
</dbReference>
<dbReference type="Pfam" id="PF02771">
    <property type="entry name" value="Acyl-CoA_dh_N"/>
    <property type="match status" value="1"/>
</dbReference>
<evidence type="ECO:0000313" key="3">
    <source>
        <dbReference type="Proteomes" id="UP000000268"/>
    </source>
</evidence>
<dbReference type="PANTHER" id="PTHR43884:SF12">
    <property type="entry name" value="ISOVALERYL-COA DEHYDROGENASE, MITOCHONDRIAL-RELATED"/>
    <property type="match status" value="1"/>
</dbReference>
<dbReference type="Gene3D" id="1.10.540.10">
    <property type="entry name" value="Acyl-CoA dehydrogenase/oxidase, N-terminal domain"/>
    <property type="match status" value="1"/>
</dbReference>
<dbReference type="SUPFAM" id="SSF47203">
    <property type="entry name" value="Acyl-CoA dehydrogenase C-terminal domain-like"/>
    <property type="match status" value="1"/>
</dbReference>
<dbReference type="Proteomes" id="UP000000268">
    <property type="component" value="Chromosome"/>
</dbReference>
<dbReference type="KEGG" id="amr:AM1_0401"/>
<evidence type="ECO:0000259" key="1">
    <source>
        <dbReference type="Pfam" id="PF02771"/>
    </source>
</evidence>
<dbReference type="PANTHER" id="PTHR43884">
    <property type="entry name" value="ACYL-COA DEHYDROGENASE"/>
    <property type="match status" value="1"/>
</dbReference>
<dbReference type="STRING" id="329726.AM1_0401"/>
<dbReference type="InterPro" id="IPR013786">
    <property type="entry name" value="AcylCoA_DH/ox_N"/>
</dbReference>
<dbReference type="GO" id="GO:0050660">
    <property type="term" value="F:flavin adenine dinucleotide binding"/>
    <property type="evidence" value="ECO:0007669"/>
    <property type="project" value="InterPro"/>
</dbReference>
<dbReference type="InterPro" id="IPR037069">
    <property type="entry name" value="AcylCoA_DH/ox_N_sf"/>
</dbReference>
<feature type="domain" description="Acyl-CoA dehydrogenase/oxidase N-terminal" evidence="1">
    <location>
        <begin position="3"/>
        <end position="108"/>
    </location>
</feature>
<dbReference type="InterPro" id="IPR009100">
    <property type="entry name" value="AcylCoA_DH/oxidase_NM_dom_sf"/>
</dbReference>
<accession>B0CAW8</accession>
<organism evidence="2 3">
    <name type="scientific">Acaryochloris marina (strain MBIC 11017)</name>
    <dbReference type="NCBI Taxonomy" id="329726"/>
    <lineage>
        <taxon>Bacteria</taxon>
        <taxon>Bacillati</taxon>
        <taxon>Cyanobacteriota</taxon>
        <taxon>Cyanophyceae</taxon>
        <taxon>Acaryochloridales</taxon>
        <taxon>Acaryochloridaceae</taxon>
        <taxon>Acaryochloris</taxon>
    </lineage>
</organism>
<dbReference type="Gene3D" id="2.40.110.10">
    <property type="entry name" value="Butyryl-CoA Dehydrogenase, subunit A, domain 2"/>
    <property type="match status" value="1"/>
</dbReference>
<dbReference type="HOGENOM" id="CLU_045511_1_0_3"/>
<sequence length="353" mass="38715">MTFLEQTEAFLRGVIAPQAMQIDQHSESLFQALKALGNQGLLGLRVPQEWGGQDLDELTFRQFQEQVSRYSGALAFLQTQHQSAASLIARSPNTGLQEKYLPHLSSGKVSVGIGFSHLRRQNPPPVQAIETDTGYEITGEVPWVTGYGCFKHFIVGAQLADGQAVFGLVPLATVSQAGGIITCSDPLPLAAMGATQTVKVRLNRWQLPQDAVVVIRPPDWIHTNDQKNSLHHSFFALGCAQAGLDILSNEKLPDFVDPARQLLDQELQSCRLAIYQEQQTPELTVPKRLQLRAWAIELANRCAHAAVISGRGGANLMDHPAQRVYREALAFSVFGQTTDVMEVSLARLVRSSS</sequence>
<dbReference type="AlphaFoldDB" id="B0CAW8"/>
<protein>
    <submittedName>
        <fullName evidence="2">Acyl-CoA dehydrogenase family protein, putative</fullName>
    </submittedName>
</protein>
<dbReference type="EMBL" id="CP000828">
    <property type="protein sequence ID" value="ABW25458.1"/>
    <property type="molecule type" value="Genomic_DNA"/>
</dbReference>
<dbReference type="OrthoDB" id="5365325at2"/>
<dbReference type="InterPro" id="IPR046373">
    <property type="entry name" value="Acyl-CoA_Oxase/DH_mid-dom_sf"/>
</dbReference>
<proteinExistence type="predicted"/>